<name>A0A1W4WIZ9_AGRPL</name>
<sequence>MSRVRNDGCVPYLKSEGTFLKPIPTREGFVQGKSWYTGLTPYERLFSHHTLASARQFGPFVPHKGLIPQDDLDFVMVATYDHSFDTFQDRVDTVLQPETRGINTWRRLRNTRDVQPPREARIASSEEAANRYNSFHPVLIGGIKEREHPHHIKLMNSSHHSPQTIAGYVRQDRDGSLFQY</sequence>
<dbReference type="STRING" id="224129.A0A1W4WIZ9"/>
<dbReference type="AlphaFoldDB" id="A0A1W4WIZ9"/>
<organism evidence="1 2">
    <name type="scientific">Agrilus planipennis</name>
    <name type="common">Emerald ash borer</name>
    <name type="synonym">Agrilus marcopoli</name>
    <dbReference type="NCBI Taxonomy" id="224129"/>
    <lineage>
        <taxon>Eukaryota</taxon>
        <taxon>Metazoa</taxon>
        <taxon>Ecdysozoa</taxon>
        <taxon>Arthropoda</taxon>
        <taxon>Hexapoda</taxon>
        <taxon>Insecta</taxon>
        <taxon>Pterygota</taxon>
        <taxon>Neoptera</taxon>
        <taxon>Endopterygota</taxon>
        <taxon>Coleoptera</taxon>
        <taxon>Polyphaga</taxon>
        <taxon>Elateriformia</taxon>
        <taxon>Buprestoidea</taxon>
        <taxon>Buprestidae</taxon>
        <taxon>Agrilinae</taxon>
        <taxon>Agrilus</taxon>
    </lineage>
</organism>
<dbReference type="OrthoDB" id="10013535at2759"/>
<dbReference type="InterPro" id="IPR022179">
    <property type="entry name" value="CFAP276"/>
</dbReference>
<dbReference type="GeneID" id="108736107"/>
<evidence type="ECO:0000313" key="2">
    <source>
        <dbReference type="RefSeq" id="XP_018323904.1"/>
    </source>
</evidence>
<dbReference type="KEGG" id="apln:108736107"/>
<protein>
    <submittedName>
        <fullName evidence="2">Uncharacterized protein LOC108736107</fullName>
    </submittedName>
</protein>
<gene>
    <name evidence="2" type="primary">LOC108736107</name>
</gene>
<evidence type="ECO:0000313" key="1">
    <source>
        <dbReference type="Proteomes" id="UP000192223"/>
    </source>
</evidence>
<dbReference type="Proteomes" id="UP000192223">
    <property type="component" value="Unplaced"/>
</dbReference>
<dbReference type="Pfam" id="PF12494">
    <property type="entry name" value="DUF3695"/>
    <property type="match status" value="1"/>
</dbReference>
<dbReference type="RefSeq" id="XP_018323904.1">
    <property type="nucleotide sequence ID" value="XM_018468402.2"/>
</dbReference>
<reference evidence="2" key="1">
    <citation type="submission" date="2025-08" db="UniProtKB">
        <authorList>
            <consortium name="RefSeq"/>
        </authorList>
    </citation>
    <scope>IDENTIFICATION</scope>
    <source>
        <tissue evidence="2">Entire body</tissue>
    </source>
</reference>
<accession>A0A1W4WIZ9</accession>
<proteinExistence type="predicted"/>
<keyword evidence="1" id="KW-1185">Reference proteome</keyword>
<dbReference type="FunCoup" id="A0A1W4WIZ9">
    <property type="interactions" value="4"/>
</dbReference>
<dbReference type="InParanoid" id="A0A1W4WIZ9"/>